<dbReference type="InterPro" id="IPR045721">
    <property type="entry name" value="DUF6075"/>
</dbReference>
<gene>
    <name evidence="1" type="ORF">DFR58_101120</name>
</gene>
<protein>
    <submittedName>
        <fullName evidence="1">Uncharacterized protein</fullName>
    </submittedName>
</protein>
<organism evidence="1 2">
    <name type="scientific">Anaerobacterium chartisolvens</name>
    <dbReference type="NCBI Taxonomy" id="1297424"/>
    <lineage>
        <taxon>Bacteria</taxon>
        <taxon>Bacillati</taxon>
        <taxon>Bacillota</taxon>
        <taxon>Clostridia</taxon>
        <taxon>Eubacteriales</taxon>
        <taxon>Oscillospiraceae</taxon>
        <taxon>Anaerobacterium</taxon>
    </lineage>
</organism>
<dbReference type="Proteomes" id="UP000253034">
    <property type="component" value="Unassembled WGS sequence"/>
</dbReference>
<dbReference type="AlphaFoldDB" id="A0A369BJY3"/>
<sequence>MFTEKHLSQIKDSLKTANDKLCAEALFMNDAHREFYIMNIQKTNSFSDPYRKALFYALGLTAETRNNINSLYDFADNAIDFDGLNRPWQTGTSAKVTKLAFNLYNGFCGDLGGEPIDYPSDYTPYNLFGNELMNWMFEAVKLLYPCYNNRGPLYSASY</sequence>
<name>A0A369BJY3_9FIRM</name>
<dbReference type="Pfam" id="PF19552">
    <property type="entry name" value="DUF6075"/>
    <property type="match status" value="1"/>
</dbReference>
<dbReference type="EMBL" id="QPJT01000001">
    <property type="protein sequence ID" value="RCX20918.1"/>
    <property type="molecule type" value="Genomic_DNA"/>
</dbReference>
<evidence type="ECO:0000313" key="1">
    <source>
        <dbReference type="EMBL" id="RCX20918.1"/>
    </source>
</evidence>
<dbReference type="OrthoDB" id="9800530at2"/>
<keyword evidence="2" id="KW-1185">Reference proteome</keyword>
<proteinExistence type="predicted"/>
<evidence type="ECO:0000313" key="2">
    <source>
        <dbReference type="Proteomes" id="UP000253034"/>
    </source>
</evidence>
<accession>A0A369BJY3</accession>
<comment type="caution">
    <text evidence="1">The sequence shown here is derived from an EMBL/GenBank/DDBJ whole genome shotgun (WGS) entry which is preliminary data.</text>
</comment>
<dbReference type="RefSeq" id="WP_114295869.1">
    <property type="nucleotide sequence ID" value="NZ_QPJT01000001.1"/>
</dbReference>
<reference evidence="1 2" key="1">
    <citation type="submission" date="2018-07" db="EMBL/GenBank/DDBJ databases">
        <title>Genomic Encyclopedia of Type Strains, Phase IV (KMG-IV): sequencing the most valuable type-strain genomes for metagenomic binning, comparative biology and taxonomic classification.</title>
        <authorList>
            <person name="Goeker M."/>
        </authorList>
    </citation>
    <scope>NUCLEOTIDE SEQUENCE [LARGE SCALE GENOMIC DNA]</scope>
    <source>
        <strain evidence="1 2">DSM 27016</strain>
    </source>
</reference>